<feature type="transmembrane region" description="Helical" evidence="1">
    <location>
        <begin position="49"/>
        <end position="67"/>
    </location>
</feature>
<comment type="caution">
    <text evidence="2">The sequence shown here is derived from an EMBL/GenBank/DDBJ whole genome shotgun (WGS) entry which is preliminary data.</text>
</comment>
<evidence type="ECO:0000313" key="3">
    <source>
        <dbReference type="Proteomes" id="UP001206483"/>
    </source>
</evidence>
<protein>
    <submittedName>
        <fullName evidence="2">Uncharacterized protein</fullName>
    </submittedName>
</protein>
<feature type="transmembrane region" description="Helical" evidence="1">
    <location>
        <begin position="88"/>
        <end position="115"/>
    </location>
</feature>
<sequence length="164" mass="17110">MIGGLTFDLPMSSLLPLIPVCLILEGQARADRLAERVAVRAVDRWDAGFMALCVLTGILAAAGVAIADAGTAATAMARDFTGYLGLALVLRWLGGARLASVATAVFPFFCVSFGLVHNRPGIWAWPLHDANSVAAAAQALLLLTVGGATLLLPPLRRQGDSDDE</sequence>
<keyword evidence="3" id="KW-1185">Reference proteome</keyword>
<proteinExistence type="predicted"/>
<keyword evidence="1" id="KW-1133">Transmembrane helix</keyword>
<evidence type="ECO:0000313" key="2">
    <source>
        <dbReference type="EMBL" id="MCP2314584.1"/>
    </source>
</evidence>
<gene>
    <name evidence="2" type="ORF">FHR36_007785</name>
</gene>
<dbReference type="EMBL" id="JAMZDX010000009">
    <property type="protein sequence ID" value="MCP2314584.1"/>
    <property type="molecule type" value="Genomic_DNA"/>
</dbReference>
<name>A0ABT1JBH6_9ACTN</name>
<reference evidence="2 3" key="1">
    <citation type="submission" date="2022-06" db="EMBL/GenBank/DDBJ databases">
        <title>Sequencing the genomes of 1000 actinobacteria strains.</title>
        <authorList>
            <person name="Klenk H.-P."/>
        </authorList>
    </citation>
    <scope>NUCLEOTIDE SEQUENCE [LARGE SCALE GENOMIC DNA]</scope>
    <source>
        <strain evidence="2 3">DSM 41656</strain>
    </source>
</reference>
<evidence type="ECO:0000256" key="1">
    <source>
        <dbReference type="SAM" id="Phobius"/>
    </source>
</evidence>
<keyword evidence="1" id="KW-0812">Transmembrane</keyword>
<feature type="transmembrane region" description="Helical" evidence="1">
    <location>
        <begin position="135"/>
        <end position="152"/>
    </location>
</feature>
<organism evidence="2 3">
    <name type="scientific">Kitasatospora paracochleata</name>
    <dbReference type="NCBI Taxonomy" id="58354"/>
    <lineage>
        <taxon>Bacteria</taxon>
        <taxon>Bacillati</taxon>
        <taxon>Actinomycetota</taxon>
        <taxon>Actinomycetes</taxon>
        <taxon>Kitasatosporales</taxon>
        <taxon>Streptomycetaceae</taxon>
        <taxon>Kitasatospora</taxon>
    </lineage>
</organism>
<accession>A0ABT1JBH6</accession>
<keyword evidence="1" id="KW-0472">Membrane</keyword>
<dbReference type="Proteomes" id="UP001206483">
    <property type="component" value="Unassembled WGS sequence"/>
</dbReference>
<dbReference type="RefSeq" id="WP_253804950.1">
    <property type="nucleotide sequence ID" value="NZ_BAAAUB010000012.1"/>
</dbReference>